<dbReference type="InterPro" id="IPR020904">
    <property type="entry name" value="Sc_DH/Rdtase_CS"/>
</dbReference>
<comment type="catalytic activity">
    <reaction evidence="8">
        <text>(S)-acetoin + NAD(+) = diacetyl + NADH + H(+)</text>
        <dbReference type="Rhea" id="RHEA:27286"/>
        <dbReference type="ChEBI" id="CHEBI:15378"/>
        <dbReference type="ChEBI" id="CHEBI:15687"/>
        <dbReference type="ChEBI" id="CHEBI:16583"/>
        <dbReference type="ChEBI" id="CHEBI:57540"/>
        <dbReference type="ChEBI" id="CHEBI:57945"/>
        <dbReference type="EC" id="1.1.1.304"/>
    </reaction>
</comment>
<evidence type="ECO:0000256" key="5">
    <source>
        <dbReference type="ARBA" id="ARBA00023002"/>
    </source>
</evidence>
<evidence type="ECO:0000256" key="9">
    <source>
        <dbReference type="RuleBase" id="RU000363"/>
    </source>
</evidence>
<evidence type="ECO:0000256" key="2">
    <source>
        <dbReference type="ARBA" id="ARBA00006484"/>
    </source>
</evidence>
<protein>
    <recommendedName>
        <fullName evidence="4">Diacetyl reductase [(S)-acetoin forming]</fullName>
        <ecNumber evidence="3">1.1.1.304</ecNumber>
    </recommendedName>
    <alternativeName>
        <fullName evidence="6">Acetoin(diacetyl) reductase</fullName>
    </alternativeName>
    <alternativeName>
        <fullName evidence="7">Meso-2,3-butanediol dehydrogenase</fullName>
    </alternativeName>
</protein>
<dbReference type="PRINTS" id="PR00080">
    <property type="entry name" value="SDRFAMILY"/>
</dbReference>
<dbReference type="InterPro" id="IPR036291">
    <property type="entry name" value="NAD(P)-bd_dom_sf"/>
</dbReference>
<dbReference type="GO" id="GO:0052588">
    <property type="term" value="F:diacetyl reductase ((S)-acetoin forming) (NAD+) activity"/>
    <property type="evidence" value="ECO:0007669"/>
    <property type="project" value="UniProtKB-EC"/>
</dbReference>
<dbReference type="GO" id="GO:0030497">
    <property type="term" value="P:fatty acid elongation"/>
    <property type="evidence" value="ECO:0007669"/>
    <property type="project" value="TreeGrafter"/>
</dbReference>
<proteinExistence type="inferred from homology"/>
<dbReference type="Proteomes" id="UP001152302">
    <property type="component" value="Unassembled WGS sequence"/>
</dbReference>
<dbReference type="FunFam" id="3.40.50.720:FF:000084">
    <property type="entry name" value="Short-chain dehydrogenase reductase"/>
    <property type="match status" value="1"/>
</dbReference>
<comment type="similarity">
    <text evidence="2 9">Belongs to the short-chain dehydrogenases/reductases (SDR) family.</text>
</comment>
<name>A0A9X4LDG8_9STAP</name>
<dbReference type="AlphaFoldDB" id="A0A9X4LDG8"/>
<dbReference type="SUPFAM" id="SSF51735">
    <property type="entry name" value="NAD(P)-binding Rossmann-fold domains"/>
    <property type="match status" value="1"/>
</dbReference>
<dbReference type="NCBIfam" id="NF005559">
    <property type="entry name" value="PRK07231.1"/>
    <property type="match status" value="1"/>
</dbReference>
<gene>
    <name evidence="10" type="ORF">M4L21_02070</name>
</gene>
<accession>A0A9X4LDG8</accession>
<evidence type="ECO:0000256" key="3">
    <source>
        <dbReference type="ARBA" id="ARBA00012848"/>
    </source>
</evidence>
<evidence type="ECO:0000256" key="1">
    <source>
        <dbReference type="ARBA" id="ARBA00003200"/>
    </source>
</evidence>
<organism evidence="10 11">
    <name type="scientific">Staphylococcus equorum</name>
    <dbReference type="NCBI Taxonomy" id="246432"/>
    <lineage>
        <taxon>Bacteria</taxon>
        <taxon>Bacillati</taxon>
        <taxon>Bacillota</taxon>
        <taxon>Bacilli</taxon>
        <taxon>Bacillales</taxon>
        <taxon>Staphylococcaceae</taxon>
        <taxon>Staphylococcus</taxon>
    </lineage>
</organism>
<dbReference type="PANTHER" id="PTHR42760">
    <property type="entry name" value="SHORT-CHAIN DEHYDROGENASES/REDUCTASES FAMILY MEMBER"/>
    <property type="match status" value="1"/>
</dbReference>
<evidence type="ECO:0000256" key="4">
    <source>
        <dbReference type="ARBA" id="ARBA00016110"/>
    </source>
</evidence>
<dbReference type="PRINTS" id="PR00081">
    <property type="entry name" value="GDHRDH"/>
</dbReference>
<dbReference type="Pfam" id="PF00106">
    <property type="entry name" value="adh_short"/>
    <property type="match status" value="1"/>
</dbReference>
<evidence type="ECO:0000256" key="6">
    <source>
        <dbReference type="ARBA" id="ARBA00029989"/>
    </source>
</evidence>
<keyword evidence="5" id="KW-0560">Oxidoreductase</keyword>
<dbReference type="RefSeq" id="WP_277580177.1">
    <property type="nucleotide sequence ID" value="NZ_JAMBPV010000001.1"/>
</dbReference>
<dbReference type="CDD" id="cd05233">
    <property type="entry name" value="SDR_c"/>
    <property type="match status" value="1"/>
</dbReference>
<evidence type="ECO:0000313" key="11">
    <source>
        <dbReference type="Proteomes" id="UP001152302"/>
    </source>
</evidence>
<dbReference type="PANTHER" id="PTHR42760:SF40">
    <property type="entry name" value="3-OXOACYL-[ACYL-CARRIER-PROTEIN] REDUCTASE, CHLOROPLASTIC"/>
    <property type="match status" value="1"/>
</dbReference>
<evidence type="ECO:0000313" key="10">
    <source>
        <dbReference type="EMBL" id="MDG0858098.1"/>
    </source>
</evidence>
<dbReference type="EC" id="1.1.1.304" evidence="3"/>
<dbReference type="PROSITE" id="PS00061">
    <property type="entry name" value="ADH_SHORT"/>
    <property type="match status" value="1"/>
</dbReference>
<dbReference type="EMBL" id="JAMBPX010000001">
    <property type="protein sequence ID" value="MDG0858098.1"/>
    <property type="molecule type" value="Genomic_DNA"/>
</dbReference>
<evidence type="ECO:0000256" key="8">
    <source>
        <dbReference type="ARBA" id="ARBA00047315"/>
    </source>
</evidence>
<reference evidence="10" key="1">
    <citation type="submission" date="2022-05" db="EMBL/GenBank/DDBJ databases">
        <title>Comparative genomics of Staphylococcus equorum isolates.</title>
        <authorList>
            <person name="Luelf R.H."/>
        </authorList>
    </citation>
    <scope>NUCLEOTIDE SEQUENCE</scope>
    <source>
        <strain evidence="10">TMW 2.2343</strain>
    </source>
</reference>
<dbReference type="InterPro" id="IPR002347">
    <property type="entry name" value="SDR_fam"/>
</dbReference>
<comment type="caution">
    <text evidence="10">The sequence shown here is derived from an EMBL/GenBank/DDBJ whole genome shotgun (WGS) entry which is preliminary data.</text>
</comment>
<sequence>MQKNFNDLEGKTVIVTGGNRGIGQEIAIDFAQLGANVIVIARDKDSLDKTLDILNESRGQHTVYALDITEINRVSKVIDDIVSKFGKIDVLVNNAGINISKPAFEIEEDDWENVLDINLKSLFFISKFVGKYMAQEQSGKIVNMASQVGFVGYFDRAPYASSKGGVIQLTKALAVEWAQYNININAIAPTFVETELTEKMFKNEAFKEDVLNRILFHKMPQPTDISGAVLYLSSQLSNFVTGETIKIDGGWTAI</sequence>
<dbReference type="Gene3D" id="3.40.50.720">
    <property type="entry name" value="NAD(P)-binding Rossmann-like Domain"/>
    <property type="match status" value="1"/>
</dbReference>
<evidence type="ECO:0000256" key="7">
    <source>
        <dbReference type="ARBA" id="ARBA00031758"/>
    </source>
</evidence>
<dbReference type="GO" id="GO:0008206">
    <property type="term" value="P:bile acid metabolic process"/>
    <property type="evidence" value="ECO:0007669"/>
    <property type="project" value="UniProtKB-ARBA"/>
</dbReference>
<comment type="function">
    <text evidence="1">Catalyzes the irreversible reduction of 2,3-butanediol to (S)-acetoin in the presence of NADH.</text>
</comment>